<proteinExistence type="predicted"/>
<dbReference type="Proteomes" id="UP000499080">
    <property type="component" value="Unassembled WGS sequence"/>
</dbReference>
<accession>A0A4Y2TPJ5</accession>
<sequence>MKGSTIPGRAQARKTKNSLKKCVNSVGVRTLLNTGVVRNFRKLKIKLQNGKPSLLFSTKGKEKSIDSNTKTPNQTVQLADTLKNSNTDLSSSQESKFSLPQDLKANKEKLADLLRILRQIRIILARVPDVKKTLKEMEKPEDPSNKFFILAEEFFYNISAFLRSFHSYLI</sequence>
<gene>
    <name evidence="1" type="ORF">AVEN_139353_1</name>
</gene>
<comment type="caution">
    <text evidence="1">The sequence shown here is derived from an EMBL/GenBank/DDBJ whole genome shotgun (WGS) entry which is preliminary data.</text>
</comment>
<evidence type="ECO:0000313" key="1">
    <source>
        <dbReference type="EMBL" id="GBO02553.1"/>
    </source>
</evidence>
<keyword evidence="2" id="KW-1185">Reference proteome</keyword>
<protein>
    <submittedName>
        <fullName evidence="1">Uncharacterized protein</fullName>
    </submittedName>
</protein>
<reference evidence="1 2" key="1">
    <citation type="journal article" date="2019" name="Sci. Rep.">
        <title>Orb-weaving spider Araneus ventricosus genome elucidates the spidroin gene catalogue.</title>
        <authorList>
            <person name="Kono N."/>
            <person name="Nakamura H."/>
            <person name="Ohtoshi R."/>
            <person name="Moran D.A.P."/>
            <person name="Shinohara A."/>
            <person name="Yoshida Y."/>
            <person name="Fujiwara M."/>
            <person name="Mori M."/>
            <person name="Tomita M."/>
            <person name="Arakawa K."/>
        </authorList>
    </citation>
    <scope>NUCLEOTIDE SEQUENCE [LARGE SCALE GENOMIC DNA]</scope>
</reference>
<name>A0A4Y2TPJ5_ARAVE</name>
<evidence type="ECO:0000313" key="2">
    <source>
        <dbReference type="Proteomes" id="UP000499080"/>
    </source>
</evidence>
<organism evidence="1 2">
    <name type="scientific">Araneus ventricosus</name>
    <name type="common">Orbweaver spider</name>
    <name type="synonym">Epeira ventricosa</name>
    <dbReference type="NCBI Taxonomy" id="182803"/>
    <lineage>
        <taxon>Eukaryota</taxon>
        <taxon>Metazoa</taxon>
        <taxon>Ecdysozoa</taxon>
        <taxon>Arthropoda</taxon>
        <taxon>Chelicerata</taxon>
        <taxon>Arachnida</taxon>
        <taxon>Araneae</taxon>
        <taxon>Araneomorphae</taxon>
        <taxon>Entelegynae</taxon>
        <taxon>Araneoidea</taxon>
        <taxon>Araneidae</taxon>
        <taxon>Araneus</taxon>
    </lineage>
</organism>
<dbReference type="EMBL" id="BGPR01030186">
    <property type="protein sequence ID" value="GBO02553.1"/>
    <property type="molecule type" value="Genomic_DNA"/>
</dbReference>
<dbReference type="AlphaFoldDB" id="A0A4Y2TPJ5"/>